<feature type="region of interest" description="Disordered" evidence="1">
    <location>
        <begin position="20"/>
        <end position="40"/>
    </location>
</feature>
<dbReference type="AlphaFoldDB" id="A0ABD0JRR1"/>
<evidence type="ECO:0000313" key="2">
    <source>
        <dbReference type="EMBL" id="KAK7477567.1"/>
    </source>
</evidence>
<dbReference type="EMBL" id="JACVVK020000346">
    <property type="protein sequence ID" value="KAK7477567.1"/>
    <property type="molecule type" value="Genomic_DNA"/>
</dbReference>
<comment type="caution">
    <text evidence="2">The sequence shown here is derived from an EMBL/GenBank/DDBJ whole genome shotgun (WGS) entry which is preliminary data.</text>
</comment>
<keyword evidence="3" id="KW-1185">Reference proteome</keyword>
<name>A0ABD0JRR1_9CAEN</name>
<gene>
    <name evidence="2" type="ORF">BaRGS_00031172</name>
</gene>
<protein>
    <submittedName>
        <fullName evidence="2">Uncharacterized protein</fullName>
    </submittedName>
</protein>
<organism evidence="2 3">
    <name type="scientific">Batillaria attramentaria</name>
    <dbReference type="NCBI Taxonomy" id="370345"/>
    <lineage>
        <taxon>Eukaryota</taxon>
        <taxon>Metazoa</taxon>
        <taxon>Spiralia</taxon>
        <taxon>Lophotrochozoa</taxon>
        <taxon>Mollusca</taxon>
        <taxon>Gastropoda</taxon>
        <taxon>Caenogastropoda</taxon>
        <taxon>Sorbeoconcha</taxon>
        <taxon>Cerithioidea</taxon>
        <taxon>Batillariidae</taxon>
        <taxon>Batillaria</taxon>
    </lineage>
</organism>
<dbReference type="Proteomes" id="UP001519460">
    <property type="component" value="Unassembled WGS sequence"/>
</dbReference>
<evidence type="ECO:0000313" key="3">
    <source>
        <dbReference type="Proteomes" id="UP001519460"/>
    </source>
</evidence>
<evidence type="ECO:0000256" key="1">
    <source>
        <dbReference type="SAM" id="MobiDB-lite"/>
    </source>
</evidence>
<proteinExistence type="predicted"/>
<reference evidence="2 3" key="1">
    <citation type="journal article" date="2023" name="Sci. Data">
        <title>Genome assembly of the Korean intertidal mud-creeper Batillaria attramentaria.</title>
        <authorList>
            <person name="Patra A.K."/>
            <person name="Ho P.T."/>
            <person name="Jun S."/>
            <person name="Lee S.J."/>
            <person name="Kim Y."/>
            <person name="Won Y.J."/>
        </authorList>
    </citation>
    <scope>NUCLEOTIDE SEQUENCE [LARGE SCALE GENOMIC DNA]</scope>
    <source>
        <strain evidence="2">Wonlab-2016</strain>
    </source>
</reference>
<accession>A0ABD0JRR1</accession>
<sequence length="66" mass="7457">MADVRKHIRFVVSFSSLVMNETTDGTGPRKRKRETPEDGAKRGVRFIEIVSDKDRYNIEHALAGAP</sequence>